<dbReference type="EMBL" id="JPVN01000026">
    <property type="protein sequence ID" value="KGR76422.1"/>
    <property type="molecule type" value="Genomic_DNA"/>
</dbReference>
<accession>A0A0A3INK6</accession>
<dbReference type="InterPro" id="IPR001119">
    <property type="entry name" value="SLH_dom"/>
</dbReference>
<evidence type="ECO:0000256" key="1">
    <source>
        <dbReference type="SAM" id="SignalP"/>
    </source>
</evidence>
<comment type="caution">
    <text evidence="3">The sequence shown here is derived from an EMBL/GenBank/DDBJ whole genome shotgun (WGS) entry which is preliminary data.</text>
</comment>
<organism evidence="3 4">
    <name type="scientific">Ureibacillus manganicus DSM 26584</name>
    <dbReference type="NCBI Taxonomy" id="1384049"/>
    <lineage>
        <taxon>Bacteria</taxon>
        <taxon>Bacillati</taxon>
        <taxon>Bacillota</taxon>
        <taxon>Bacilli</taxon>
        <taxon>Bacillales</taxon>
        <taxon>Caryophanaceae</taxon>
        <taxon>Ureibacillus</taxon>
    </lineage>
</organism>
<dbReference type="STRING" id="1384049.CD29_17025"/>
<dbReference type="InterPro" id="IPR022038">
    <property type="entry name" value="Ig-like_bact"/>
</dbReference>
<dbReference type="Pfam" id="PF12245">
    <property type="entry name" value="Big_3_2"/>
    <property type="match status" value="1"/>
</dbReference>
<feature type="domain" description="SLH" evidence="2">
    <location>
        <begin position="31"/>
        <end position="91"/>
    </location>
</feature>
<keyword evidence="1" id="KW-0732">Signal</keyword>
<feature type="chain" id="PRO_5002002042" description="SLH domain-containing protein" evidence="1">
    <location>
        <begin position="33"/>
        <end position="566"/>
    </location>
</feature>
<proteinExistence type="predicted"/>
<dbReference type="RefSeq" id="WP_169716198.1">
    <property type="nucleotide sequence ID" value="NZ_AVDA01000026.1"/>
</dbReference>
<evidence type="ECO:0000313" key="3">
    <source>
        <dbReference type="EMBL" id="KGR76422.1"/>
    </source>
</evidence>
<reference evidence="3 4" key="1">
    <citation type="submission" date="2014-02" db="EMBL/GenBank/DDBJ databases">
        <title>Draft genome sequence of Lysinibacillus manganicus DSM 26584T.</title>
        <authorList>
            <person name="Zhang F."/>
            <person name="Wang G."/>
            <person name="Zhang L."/>
        </authorList>
    </citation>
    <scope>NUCLEOTIDE SEQUENCE [LARGE SCALE GENOMIC DNA]</scope>
    <source>
        <strain evidence="3 4">DSM 26584</strain>
    </source>
</reference>
<dbReference type="Proteomes" id="UP000030416">
    <property type="component" value="Unassembled WGS sequence"/>
</dbReference>
<dbReference type="PANTHER" id="PTHR43308">
    <property type="entry name" value="OUTER MEMBRANE PROTEIN ALPHA-RELATED"/>
    <property type="match status" value="1"/>
</dbReference>
<name>A0A0A3INK6_9BACL</name>
<dbReference type="eggNOG" id="COG4632">
    <property type="taxonomic scope" value="Bacteria"/>
</dbReference>
<sequence>MKKKRKKIHFNRTFATTVLVSSALLLPTIVAASGFSDVKSTDYFSEYVTELVARDIIHGFPDGTFRPHQPITRGEAVRIITKLLDLDTSTVHHSIFKDVSENHIFYKEITALAEAKLISGYGDGTFLPEKPITRYEMAILLSNVFQLTSKNTETLPFKDIDPKFQQVVAVLYENHITSGTSETTFGGSQFVTRGQFAKFIILAEKASNIKEPNTEGSKDTPYEPPIALVISGIKDGEYYNHDIKILVNVGVSYLKKDNDPEIRISNGNTITEDGEYVFTNNYLGNKTIIRFVIDKIAPIISGVSEGEFYKQPVSPEFNEGEATLSKDGGPFDSFTSGTEIREDGHYELKVVDKAGNATVVEFTIDQVAPVISGVGDGEVRNSQFTPTFNEGTGRISKNGGEFVSFASGAVVDEEGQYTLEVTDEAGNVTIVQFTIDKTEPIITNVEEGKHYQSVAPEFNEGTAILTKDGGTGTDFISGTEITENGQYTLEVTDAAGNKTSVQFTVDNQAPEISGVIDGEIRNSQFTPTFNEGTGRISKDDGEFKECISGTTVSDEGHYKLEVEDLA</sequence>
<keyword evidence="4" id="KW-1185">Reference proteome</keyword>
<dbReference type="AlphaFoldDB" id="A0A0A3INK6"/>
<gene>
    <name evidence="3" type="ORF">CD29_17025</name>
</gene>
<dbReference type="InterPro" id="IPR051465">
    <property type="entry name" value="Cell_Envelope_Struct_Comp"/>
</dbReference>
<feature type="signal peptide" evidence="1">
    <location>
        <begin position="1"/>
        <end position="32"/>
    </location>
</feature>
<feature type="non-terminal residue" evidence="3">
    <location>
        <position position="566"/>
    </location>
</feature>
<dbReference type="eggNOG" id="COG5492">
    <property type="taxonomic scope" value="Bacteria"/>
</dbReference>
<dbReference type="Pfam" id="PF00395">
    <property type="entry name" value="SLH"/>
    <property type="match status" value="3"/>
</dbReference>
<evidence type="ECO:0000313" key="4">
    <source>
        <dbReference type="Proteomes" id="UP000030416"/>
    </source>
</evidence>
<dbReference type="PROSITE" id="PS51272">
    <property type="entry name" value="SLH"/>
    <property type="match status" value="2"/>
</dbReference>
<protein>
    <recommendedName>
        <fullName evidence="2">SLH domain-containing protein</fullName>
    </recommendedName>
</protein>
<evidence type="ECO:0000259" key="2">
    <source>
        <dbReference type="PROSITE" id="PS51272"/>
    </source>
</evidence>
<feature type="domain" description="SLH" evidence="2">
    <location>
        <begin position="92"/>
        <end position="155"/>
    </location>
</feature>
<dbReference type="PANTHER" id="PTHR43308:SF5">
    <property type="entry name" value="S-LAYER PROTEIN _ PEPTIDOGLYCAN ENDO-BETA-N-ACETYLGLUCOSAMINIDASE"/>
    <property type="match status" value="1"/>
</dbReference>